<keyword evidence="4" id="KW-1185">Reference proteome</keyword>
<proteinExistence type="predicted"/>
<sequence length="471" mass="51448">MNISEIKAFLNKTPATDRARSQDTSAPAIQKQAGQQAYASQLMQSSTLSVSSTKSVGVNVLAYSYNRSIEIDQQSPKLPLADNKQNKGLFDFEEVAKNVLTFVGGALKHAKAKGMSDEELTGMFEQARNGVLKGVNMAKKDLAGVMNGEISDGIKKSQDLIEQGIQDLEKQILGKVPEQTTDGVRVGSELSVSQQQSGDITIYTKEGDEVRIRFENAQQFSLNQQIMLAEQQQKQKEAESSQGNNADATSESVEADSPAATGAGESESPQNDNSENDDAADKANDASVISAQSQYQYFQQSGFSFSVQGDLNDEELNAIASLVSDTQKLASDFYAGDLDKAFEKAKNLGFDDTTLTGYSLNLTSMKQTQMINTYEAVSHYDESDNRAVGENLKQVKPIADYLEDMMGVMQQAQTLLQDKDSFDGLINGIVNTMPEVHTPDLIEAITRFEQFNQKLLDNLPANKTQNENSPQ</sequence>
<protein>
    <submittedName>
        <fullName evidence="3">DUF5610 domain-containing protein</fullName>
    </submittedName>
</protein>
<feature type="compositionally biased region" description="Polar residues" evidence="1">
    <location>
        <begin position="22"/>
        <end position="32"/>
    </location>
</feature>
<evidence type="ECO:0000259" key="2">
    <source>
        <dbReference type="Pfam" id="PF18433"/>
    </source>
</evidence>
<reference evidence="3" key="1">
    <citation type="journal article" date="2018" name="Int. J. Syst. Evol. Microbiol.">
        <title>Neptunicella marina gen. nov., sp. nov., isolated from surface seawater.</title>
        <authorList>
            <person name="Liu X."/>
            <person name="Lai Q."/>
            <person name="Du Y."/>
            <person name="Zhang X."/>
            <person name="Liu Z."/>
            <person name="Sun F."/>
            <person name="Shao Z."/>
        </authorList>
    </citation>
    <scope>NUCLEOTIDE SEQUENCE</scope>
    <source>
        <strain evidence="3">S27-2</strain>
    </source>
</reference>
<dbReference type="RefSeq" id="WP_186508083.1">
    <property type="nucleotide sequence ID" value="NZ_JACNEP010000020.1"/>
</dbReference>
<evidence type="ECO:0000313" key="3">
    <source>
        <dbReference type="EMBL" id="MBC3767523.1"/>
    </source>
</evidence>
<reference evidence="3" key="2">
    <citation type="submission" date="2020-08" db="EMBL/GenBank/DDBJ databases">
        <authorList>
            <person name="Lai Q."/>
        </authorList>
    </citation>
    <scope>NUCLEOTIDE SEQUENCE</scope>
    <source>
        <strain evidence="3">S27-2</strain>
    </source>
</reference>
<feature type="compositionally biased region" description="Polar residues" evidence="1">
    <location>
        <begin position="243"/>
        <end position="252"/>
    </location>
</feature>
<feature type="region of interest" description="Disordered" evidence="1">
    <location>
        <begin position="12"/>
        <end position="32"/>
    </location>
</feature>
<dbReference type="Proteomes" id="UP000601768">
    <property type="component" value="Unassembled WGS sequence"/>
</dbReference>
<evidence type="ECO:0000313" key="4">
    <source>
        <dbReference type="Proteomes" id="UP000601768"/>
    </source>
</evidence>
<dbReference type="EMBL" id="JACNEP010000020">
    <property type="protein sequence ID" value="MBC3767523.1"/>
    <property type="molecule type" value="Genomic_DNA"/>
</dbReference>
<comment type="caution">
    <text evidence="3">The sequence shown here is derived from an EMBL/GenBank/DDBJ whole genome shotgun (WGS) entry which is preliminary data.</text>
</comment>
<evidence type="ECO:0000256" key="1">
    <source>
        <dbReference type="SAM" id="MobiDB-lite"/>
    </source>
</evidence>
<organism evidence="3 4">
    <name type="scientific">Neptunicella marina</name>
    <dbReference type="NCBI Taxonomy" id="2125989"/>
    <lineage>
        <taxon>Bacteria</taxon>
        <taxon>Pseudomonadati</taxon>
        <taxon>Pseudomonadota</taxon>
        <taxon>Gammaproteobacteria</taxon>
        <taxon>Alteromonadales</taxon>
        <taxon>Alteromonadaceae</taxon>
        <taxon>Neptunicella</taxon>
    </lineage>
</organism>
<dbReference type="AlphaFoldDB" id="A0A8J6J048"/>
<dbReference type="Pfam" id="PF18433">
    <property type="entry name" value="DUF5610"/>
    <property type="match status" value="1"/>
</dbReference>
<gene>
    <name evidence="3" type="ORF">H8B19_16715</name>
</gene>
<dbReference type="InterPro" id="IPR041651">
    <property type="entry name" value="DUF5610"/>
</dbReference>
<accession>A0A8J6J048</accession>
<name>A0A8J6J048_9ALTE</name>
<feature type="domain" description="DUF5610" evidence="2">
    <location>
        <begin position="72"/>
        <end position="168"/>
    </location>
</feature>
<feature type="region of interest" description="Disordered" evidence="1">
    <location>
        <begin position="230"/>
        <end position="282"/>
    </location>
</feature>